<dbReference type="GO" id="GO:0140941">
    <property type="term" value="F:histone H4K20me methyltransferase activity"/>
    <property type="evidence" value="ECO:0007669"/>
    <property type="project" value="UniProtKB-EC"/>
</dbReference>
<dbReference type="InterPro" id="IPR046341">
    <property type="entry name" value="SET_dom_sf"/>
</dbReference>
<keyword evidence="9" id="KW-0156">Chromatin regulator</keyword>
<sequence>MATGGGSRFVPATGMTSAELCDYDDLCTALVLDSYLGFMTHKMNTRFKPLSNSEQLKKLVEAFIDNRKYESTFQALIKVDHARTAPYCRTKHQMKLLKEHTYRYLQAFDYTSGFKVLPCYRYSMEGRIGGRICSTKQWHKNDKIEMLVGCIAELTPEEESQLLKPGENDFSVMYSCRKNCAQLWLGPASFINHDCRPNCKFVSTGRDTACVKVLRDIQPNEEITCFYGEDFFGDNNSACECVTCERRKMGAFRPQKPVNLSSQKGYCFRDTDDRINRLKDKPPEKQPDFSGVVLTPNESWDNRAKNIESQSHLLTPAELKKRGITRYDAEIIISNGLPLPDPSAKGYSAASLCSSDTKYLRSSTITNIKYETEKSKPSSDDLHFRSTRKNIRQGNKGKVGRRKIMSYISEQSKETSNIKQEPPDIGYDCIDQINSLTTIFKKEKAIDYSNVLNKQMKMDISCDPSVDDGCEYTDAELQSHNLSDFLDNSPSLKKHTEKKCNELLNHSRLKEQWTNESLNCSLPPLLSLESHSSSLKNKDIFSSSLKPSPIPVRQSPRLRSGQQQKPFTNQKAYISGKHERAVNLAKELNSLVAKASTFAQRLSDLVLETSLTDGSQTYQDPPILEPEAPIISPSVSRRSSEDSMDNIFSNILEKAAPELGLSHRRSKSVDEEITKSSLCKSLEFLSHSKSRQDFLQPEGFRYRRTNSTDEFGKPPLLLKDQYDLGQSEIKARDDLHPVSNHIFSGRYRRGDDLYSLRNNVDKTDENKSKSRKGRQPKIIFRMKRDPELKKQIRAESAQCPNSNLQFKWDDDSDGDPSFSPSRSHKTAGQSSSSTGGKNVLDALGVKRGRSPACFLEDSDGQPHKEAPHKKVRKVRLKMIDTSLHFDLVSPSASPTKIS</sequence>
<evidence type="ECO:0000259" key="14">
    <source>
        <dbReference type="PROSITE" id="PS50280"/>
    </source>
</evidence>
<feature type="region of interest" description="Disordered" evidence="13">
    <location>
        <begin position="540"/>
        <end position="567"/>
    </location>
</feature>
<dbReference type="CDD" id="cd19186">
    <property type="entry name" value="SET_Suv4-20"/>
    <property type="match status" value="1"/>
</dbReference>
<reference evidence="15" key="2">
    <citation type="submission" date="2023-04" db="EMBL/GenBank/DDBJ databases">
        <authorList>
            <person name="Bu L."/>
            <person name="Lu L."/>
            <person name="Laidemitt M.R."/>
            <person name="Zhang S.M."/>
            <person name="Mutuku M."/>
            <person name="Mkoji G."/>
            <person name="Steinauer M."/>
            <person name="Loker E.S."/>
        </authorList>
    </citation>
    <scope>NUCLEOTIDE SEQUENCE</scope>
    <source>
        <strain evidence="15">KasaAsao</strain>
        <tissue evidence="15">Whole Snail</tissue>
    </source>
</reference>
<evidence type="ECO:0000313" key="15">
    <source>
        <dbReference type="EMBL" id="KAK0047549.1"/>
    </source>
</evidence>
<evidence type="ECO:0000256" key="12">
    <source>
        <dbReference type="ARBA" id="ARBA00023242"/>
    </source>
</evidence>
<keyword evidence="11" id="KW-0804">Transcription</keyword>
<dbReference type="InterPro" id="IPR041938">
    <property type="entry name" value="Hist-Lys_N-MTase_N"/>
</dbReference>
<feature type="domain" description="SET" evidence="14">
    <location>
        <begin position="112"/>
        <end position="228"/>
    </location>
</feature>
<name>A0AAD8B3V3_BIOPF</name>
<keyword evidence="4" id="KW-0158">Chromosome</keyword>
<dbReference type="FunFam" id="1.10.10.1700:FF:000001">
    <property type="entry name" value="Histone-lysine N-methyltransferase"/>
    <property type="match status" value="1"/>
</dbReference>
<evidence type="ECO:0000256" key="3">
    <source>
        <dbReference type="ARBA" id="ARBA00012188"/>
    </source>
</evidence>
<dbReference type="InterPro" id="IPR039977">
    <property type="entry name" value="Suv4-20/Set9"/>
</dbReference>
<dbReference type="PANTHER" id="PTHR12977:SF4">
    <property type="entry name" value="HISTONE-LYSINE N-METHYLTRANSFERASE KMT5B"/>
    <property type="match status" value="1"/>
</dbReference>
<proteinExistence type="predicted"/>
<keyword evidence="6" id="KW-0489">Methyltransferase</keyword>
<dbReference type="Pfam" id="PF00856">
    <property type="entry name" value="SET"/>
    <property type="match status" value="1"/>
</dbReference>
<gene>
    <name evidence="15" type="ORF">Bpfe_022976</name>
</gene>
<evidence type="ECO:0000256" key="13">
    <source>
        <dbReference type="SAM" id="MobiDB-lite"/>
    </source>
</evidence>
<dbReference type="GO" id="GO:0032259">
    <property type="term" value="P:methylation"/>
    <property type="evidence" value="ECO:0007669"/>
    <property type="project" value="UniProtKB-KW"/>
</dbReference>
<accession>A0AAD8B3V3</accession>
<dbReference type="InterPro" id="IPR025790">
    <property type="entry name" value="Suv4-20_animal"/>
</dbReference>
<dbReference type="EMBL" id="JASAOG010000149">
    <property type="protein sequence ID" value="KAK0047549.1"/>
    <property type="molecule type" value="Genomic_DNA"/>
</dbReference>
<keyword evidence="5" id="KW-0678">Repressor</keyword>
<keyword evidence="10" id="KW-0805">Transcription regulation</keyword>
<evidence type="ECO:0000313" key="16">
    <source>
        <dbReference type="Proteomes" id="UP001233172"/>
    </source>
</evidence>
<feature type="compositionally biased region" description="Polar residues" evidence="13">
    <location>
        <begin position="826"/>
        <end position="836"/>
    </location>
</feature>
<evidence type="ECO:0000256" key="4">
    <source>
        <dbReference type="ARBA" id="ARBA00022454"/>
    </source>
</evidence>
<evidence type="ECO:0000256" key="11">
    <source>
        <dbReference type="ARBA" id="ARBA00023163"/>
    </source>
</evidence>
<dbReference type="GO" id="GO:0005694">
    <property type="term" value="C:chromosome"/>
    <property type="evidence" value="ECO:0007669"/>
    <property type="project" value="UniProtKB-SubCell"/>
</dbReference>
<evidence type="ECO:0000256" key="7">
    <source>
        <dbReference type="ARBA" id="ARBA00022679"/>
    </source>
</evidence>
<evidence type="ECO:0000256" key="1">
    <source>
        <dbReference type="ARBA" id="ARBA00004123"/>
    </source>
</evidence>
<dbReference type="Proteomes" id="UP001233172">
    <property type="component" value="Unassembled WGS sequence"/>
</dbReference>
<dbReference type="InterPro" id="IPR044426">
    <property type="entry name" value="Suv4-20_SET"/>
</dbReference>
<dbReference type="PANTHER" id="PTHR12977">
    <property type="entry name" value="SUPPRESSOR OF VARIEGATION 4-20-RELATED"/>
    <property type="match status" value="1"/>
</dbReference>
<keyword evidence="7" id="KW-0808">Transferase</keyword>
<feature type="compositionally biased region" description="Basic and acidic residues" evidence="13">
    <location>
        <begin position="758"/>
        <end position="768"/>
    </location>
</feature>
<comment type="subcellular location">
    <subcellularLocation>
        <location evidence="2">Chromosome</location>
    </subcellularLocation>
    <subcellularLocation>
        <location evidence="1">Nucleus</location>
    </subcellularLocation>
</comment>
<comment type="caution">
    <text evidence="15">The sequence shown here is derived from an EMBL/GenBank/DDBJ whole genome shotgun (WGS) entry which is preliminary data.</text>
</comment>
<dbReference type="AlphaFoldDB" id="A0AAD8B3V3"/>
<evidence type="ECO:0000256" key="6">
    <source>
        <dbReference type="ARBA" id="ARBA00022603"/>
    </source>
</evidence>
<evidence type="ECO:0000256" key="5">
    <source>
        <dbReference type="ARBA" id="ARBA00022491"/>
    </source>
</evidence>
<dbReference type="InterPro" id="IPR001214">
    <property type="entry name" value="SET_dom"/>
</dbReference>
<feature type="region of interest" description="Disordered" evidence="13">
    <location>
        <begin position="794"/>
        <end position="839"/>
    </location>
</feature>
<keyword evidence="16" id="KW-1185">Reference proteome</keyword>
<dbReference type="PROSITE" id="PS50280">
    <property type="entry name" value="SET"/>
    <property type="match status" value="1"/>
</dbReference>
<keyword evidence="8" id="KW-0949">S-adenosyl-L-methionine</keyword>
<dbReference type="Gene3D" id="2.170.270.10">
    <property type="entry name" value="SET domain"/>
    <property type="match status" value="1"/>
</dbReference>
<reference evidence="15" key="1">
    <citation type="journal article" date="2023" name="PLoS Negl. Trop. Dis.">
        <title>A genome sequence for Biomphalaria pfeifferi, the major vector snail for the human-infecting parasite Schistosoma mansoni.</title>
        <authorList>
            <person name="Bu L."/>
            <person name="Lu L."/>
            <person name="Laidemitt M.R."/>
            <person name="Zhang S.M."/>
            <person name="Mutuku M."/>
            <person name="Mkoji G."/>
            <person name="Steinauer M."/>
            <person name="Loker E.S."/>
        </authorList>
    </citation>
    <scope>NUCLEOTIDE SEQUENCE</scope>
    <source>
        <strain evidence="15">KasaAsao</strain>
    </source>
</reference>
<organism evidence="15 16">
    <name type="scientific">Biomphalaria pfeifferi</name>
    <name type="common">Bloodfluke planorb</name>
    <name type="synonym">Freshwater snail</name>
    <dbReference type="NCBI Taxonomy" id="112525"/>
    <lineage>
        <taxon>Eukaryota</taxon>
        <taxon>Metazoa</taxon>
        <taxon>Spiralia</taxon>
        <taxon>Lophotrochozoa</taxon>
        <taxon>Mollusca</taxon>
        <taxon>Gastropoda</taxon>
        <taxon>Heterobranchia</taxon>
        <taxon>Euthyneura</taxon>
        <taxon>Panpulmonata</taxon>
        <taxon>Hygrophila</taxon>
        <taxon>Lymnaeoidea</taxon>
        <taxon>Planorbidae</taxon>
        <taxon>Biomphalaria</taxon>
    </lineage>
</organism>
<dbReference type="PROSITE" id="PS51570">
    <property type="entry name" value="SAM_MT43_SUVAR420_2"/>
    <property type="match status" value="1"/>
</dbReference>
<dbReference type="SUPFAM" id="SSF82199">
    <property type="entry name" value="SET domain"/>
    <property type="match status" value="1"/>
</dbReference>
<dbReference type="Gene3D" id="1.10.10.1700">
    <property type="entry name" value="Histone-lysine N-methyltransferase"/>
    <property type="match status" value="1"/>
</dbReference>
<dbReference type="SMART" id="SM00317">
    <property type="entry name" value="SET"/>
    <property type="match status" value="1"/>
</dbReference>
<keyword evidence="12" id="KW-0539">Nucleus</keyword>
<evidence type="ECO:0000256" key="2">
    <source>
        <dbReference type="ARBA" id="ARBA00004286"/>
    </source>
</evidence>
<dbReference type="GO" id="GO:0005634">
    <property type="term" value="C:nucleus"/>
    <property type="evidence" value="ECO:0007669"/>
    <property type="project" value="UniProtKB-SubCell"/>
</dbReference>
<protein>
    <recommendedName>
        <fullName evidence="3">[histone H4]-N-methyl-L-lysine(20) N-methyltransferase</fullName>
        <ecNumber evidence="3">2.1.1.362</ecNumber>
    </recommendedName>
</protein>
<evidence type="ECO:0000256" key="9">
    <source>
        <dbReference type="ARBA" id="ARBA00022853"/>
    </source>
</evidence>
<dbReference type="FunFam" id="2.170.270.10:FF:000006">
    <property type="entry name" value="Histone-lysine N-methyltransferase"/>
    <property type="match status" value="1"/>
</dbReference>
<evidence type="ECO:0000256" key="8">
    <source>
        <dbReference type="ARBA" id="ARBA00022691"/>
    </source>
</evidence>
<evidence type="ECO:0000256" key="10">
    <source>
        <dbReference type="ARBA" id="ARBA00023015"/>
    </source>
</evidence>
<feature type="region of interest" description="Disordered" evidence="13">
    <location>
        <begin position="758"/>
        <end position="778"/>
    </location>
</feature>
<dbReference type="EC" id="2.1.1.362" evidence="3"/>